<evidence type="ECO:0000313" key="6">
    <source>
        <dbReference type="EMBL" id="OGC32718.1"/>
    </source>
</evidence>
<dbReference type="PANTHER" id="PTHR42743:SF11">
    <property type="entry name" value="AMINODEOXYCHORISMATE LYASE"/>
    <property type="match status" value="1"/>
</dbReference>
<evidence type="ECO:0008006" key="8">
    <source>
        <dbReference type="Google" id="ProtNLM"/>
    </source>
</evidence>
<evidence type="ECO:0000256" key="2">
    <source>
        <dbReference type="ARBA" id="ARBA00009320"/>
    </source>
</evidence>
<organism evidence="6 7">
    <name type="scientific">candidate division WOR-1 bacterium RIFOXYC2_FULL_41_25</name>
    <dbReference type="NCBI Taxonomy" id="1802586"/>
    <lineage>
        <taxon>Bacteria</taxon>
        <taxon>Bacillati</taxon>
        <taxon>Saganbacteria</taxon>
    </lineage>
</organism>
<dbReference type="EMBL" id="MEUI01000047">
    <property type="protein sequence ID" value="OGC32718.1"/>
    <property type="molecule type" value="Genomic_DNA"/>
</dbReference>
<dbReference type="InterPro" id="IPR050571">
    <property type="entry name" value="Class-IV_PLP-Dep_Aminotrnsfr"/>
</dbReference>
<keyword evidence="3 5" id="KW-0663">Pyridoxal phosphate</keyword>
<dbReference type="InterPro" id="IPR018300">
    <property type="entry name" value="Aminotrans_IV_CS"/>
</dbReference>
<protein>
    <recommendedName>
        <fullName evidence="8">Branched-chain-amino-acid transaminase</fullName>
    </recommendedName>
</protein>
<dbReference type="GO" id="GO:0008652">
    <property type="term" value="P:amino acid biosynthetic process"/>
    <property type="evidence" value="ECO:0007669"/>
    <property type="project" value="UniProtKB-ARBA"/>
</dbReference>
<evidence type="ECO:0000313" key="7">
    <source>
        <dbReference type="Proteomes" id="UP000177309"/>
    </source>
</evidence>
<proteinExistence type="inferred from homology"/>
<dbReference type="Gene3D" id="3.30.470.10">
    <property type="match status" value="1"/>
</dbReference>
<dbReference type="Gene3D" id="3.20.10.10">
    <property type="entry name" value="D-amino Acid Aminotransferase, subunit A, domain 2"/>
    <property type="match status" value="1"/>
</dbReference>
<dbReference type="PANTHER" id="PTHR42743">
    <property type="entry name" value="AMINO-ACID AMINOTRANSFERASE"/>
    <property type="match status" value="1"/>
</dbReference>
<dbReference type="Proteomes" id="UP000177309">
    <property type="component" value="Unassembled WGS sequence"/>
</dbReference>
<comment type="caution">
    <text evidence="6">The sequence shown here is derived from an EMBL/GenBank/DDBJ whole genome shotgun (WGS) entry which is preliminary data.</text>
</comment>
<dbReference type="Pfam" id="PF01063">
    <property type="entry name" value="Aminotran_4"/>
    <property type="match status" value="1"/>
</dbReference>
<dbReference type="PROSITE" id="PS00770">
    <property type="entry name" value="AA_TRANSFER_CLASS_4"/>
    <property type="match status" value="1"/>
</dbReference>
<sequence>MKKNQVYLNGQIVPADQANISIFDRGLLYGDGVFESLRTYNQKVFQLEDHLKRVLRSAKYIRINGLPSIGKLKSAVLKTLAANNFKETYIKIVISRGIALEHGLATNKVKGKPNIFIIAAEQKPYPQTVFTNGWKAIISSITRANTPSSRIKSLCYLDNILARIEAKKNAANEAFLLDDKGNVIEGTISNIFVVKHGGIFTSPENSPIVLGLTRKLVIKLAKQSAFNVTEKNLTPKEIYTADECFISFSGAGVVPITRIWKKRVGNGKPGHITSALIRLYDDETKKL</sequence>
<evidence type="ECO:0000256" key="5">
    <source>
        <dbReference type="RuleBase" id="RU004516"/>
    </source>
</evidence>
<comment type="similarity">
    <text evidence="2 4">Belongs to the class-IV pyridoxal-phosphate-dependent aminotransferase family.</text>
</comment>
<dbReference type="GO" id="GO:0005829">
    <property type="term" value="C:cytosol"/>
    <property type="evidence" value="ECO:0007669"/>
    <property type="project" value="TreeGrafter"/>
</dbReference>
<evidence type="ECO:0000256" key="3">
    <source>
        <dbReference type="ARBA" id="ARBA00022898"/>
    </source>
</evidence>
<dbReference type="SUPFAM" id="SSF56752">
    <property type="entry name" value="D-aminoacid aminotransferase-like PLP-dependent enzymes"/>
    <property type="match status" value="1"/>
</dbReference>
<dbReference type="AlphaFoldDB" id="A0A1F4TJ11"/>
<dbReference type="InterPro" id="IPR043131">
    <property type="entry name" value="BCAT-like_N"/>
</dbReference>
<dbReference type="InterPro" id="IPR001544">
    <property type="entry name" value="Aminotrans_IV"/>
</dbReference>
<dbReference type="FunFam" id="3.20.10.10:FF:000002">
    <property type="entry name" value="D-alanine aminotransferase"/>
    <property type="match status" value="1"/>
</dbReference>
<evidence type="ECO:0000256" key="1">
    <source>
        <dbReference type="ARBA" id="ARBA00001933"/>
    </source>
</evidence>
<dbReference type="GO" id="GO:0003824">
    <property type="term" value="F:catalytic activity"/>
    <property type="evidence" value="ECO:0007669"/>
    <property type="project" value="InterPro"/>
</dbReference>
<dbReference type="InterPro" id="IPR036038">
    <property type="entry name" value="Aminotransferase-like"/>
</dbReference>
<dbReference type="InterPro" id="IPR043132">
    <property type="entry name" value="BCAT-like_C"/>
</dbReference>
<dbReference type="GO" id="GO:0046394">
    <property type="term" value="P:carboxylic acid biosynthetic process"/>
    <property type="evidence" value="ECO:0007669"/>
    <property type="project" value="UniProtKB-ARBA"/>
</dbReference>
<evidence type="ECO:0000256" key="4">
    <source>
        <dbReference type="RuleBase" id="RU004106"/>
    </source>
</evidence>
<name>A0A1F4TJ11_UNCSA</name>
<comment type="cofactor">
    <cofactor evidence="1 5">
        <name>pyridoxal 5'-phosphate</name>
        <dbReference type="ChEBI" id="CHEBI:597326"/>
    </cofactor>
</comment>
<gene>
    <name evidence="6" type="ORF">A2462_04165</name>
</gene>
<reference evidence="6 7" key="1">
    <citation type="journal article" date="2016" name="Nat. Commun.">
        <title>Thousands of microbial genomes shed light on interconnected biogeochemical processes in an aquifer system.</title>
        <authorList>
            <person name="Anantharaman K."/>
            <person name="Brown C.T."/>
            <person name="Hug L.A."/>
            <person name="Sharon I."/>
            <person name="Castelle C.J."/>
            <person name="Probst A.J."/>
            <person name="Thomas B.C."/>
            <person name="Singh A."/>
            <person name="Wilkins M.J."/>
            <person name="Karaoz U."/>
            <person name="Brodie E.L."/>
            <person name="Williams K.H."/>
            <person name="Hubbard S.S."/>
            <person name="Banfield J.F."/>
        </authorList>
    </citation>
    <scope>NUCLEOTIDE SEQUENCE [LARGE SCALE GENOMIC DNA]</scope>
</reference>
<accession>A0A1F4TJ11</accession>